<protein>
    <submittedName>
        <fullName evidence="1">Uncharacterized protein</fullName>
    </submittedName>
</protein>
<proteinExistence type="predicted"/>
<gene>
    <name evidence="1" type="ORF">O6H91_09G044200</name>
</gene>
<evidence type="ECO:0000313" key="1">
    <source>
        <dbReference type="EMBL" id="KAJ7543583.1"/>
    </source>
</evidence>
<dbReference type="Proteomes" id="UP001162992">
    <property type="component" value="Chromosome 9"/>
</dbReference>
<dbReference type="EMBL" id="CM055100">
    <property type="protein sequence ID" value="KAJ7543583.1"/>
    <property type="molecule type" value="Genomic_DNA"/>
</dbReference>
<evidence type="ECO:0000313" key="2">
    <source>
        <dbReference type="Proteomes" id="UP001162992"/>
    </source>
</evidence>
<accession>A0ACC2CNI4</accession>
<comment type="caution">
    <text evidence="1">The sequence shown here is derived from an EMBL/GenBank/DDBJ whole genome shotgun (WGS) entry which is preliminary data.</text>
</comment>
<reference evidence="2" key="1">
    <citation type="journal article" date="2024" name="Proc. Natl. Acad. Sci. U.S.A.">
        <title>Extraordinary preservation of gene collinearity over three hundred million years revealed in homosporous lycophytes.</title>
        <authorList>
            <person name="Li C."/>
            <person name="Wickell D."/>
            <person name="Kuo L.Y."/>
            <person name="Chen X."/>
            <person name="Nie B."/>
            <person name="Liao X."/>
            <person name="Peng D."/>
            <person name="Ji J."/>
            <person name="Jenkins J."/>
            <person name="Williams M."/>
            <person name="Shu S."/>
            <person name="Plott C."/>
            <person name="Barry K."/>
            <person name="Rajasekar S."/>
            <person name="Grimwood J."/>
            <person name="Han X."/>
            <person name="Sun S."/>
            <person name="Hou Z."/>
            <person name="He W."/>
            <person name="Dai G."/>
            <person name="Sun C."/>
            <person name="Schmutz J."/>
            <person name="Leebens-Mack J.H."/>
            <person name="Li F.W."/>
            <person name="Wang L."/>
        </authorList>
    </citation>
    <scope>NUCLEOTIDE SEQUENCE [LARGE SCALE GENOMIC DNA]</scope>
    <source>
        <strain evidence="2">cv. PW_Plant_1</strain>
    </source>
</reference>
<keyword evidence="2" id="KW-1185">Reference proteome</keyword>
<sequence length="909" mass="102232">MFGTMRASDACKNNRIHAIGGIENQLLSKGKAGKATHMEPASHTSSCVAKLVDPPIKPLFKPVDYVETLAEIHEELESAEEHEKSGLYLEQSFLFRGLGELKLMRRSLRSAYQHAVTSHERIVYASWLKYERRGEELDNKPLCDNRKAEFLRTATVSSCTFQPVDVCTRMPDADIHLEGCLMSRVSEDAVVFHIDGEQVYCNRQKMASLSSPFHAMLNGCFTESRTSDIEFSGNGISAPGLRLVEKFSKTGRLEQTTPNVVMEVLAFANRFFCEKMRDACDNYLAAMVHSLQDATVLIESGLVENAQALIAACLQVFLHELPGSLQVPQVARLFYDAEWRDKLRLAGHSSFALYSLLSHVAMEEDSSSDLSANLLEQMRGYAVSDRQKSLVLHQLGCVMLAKKHYAEAQELLLGAAQFGHAYSLAGVARVKYKCGQRQAAFTEATAIISGYKQCGWMFQERSLYCTGNEKLLDLDKATELDPTLPYPYKYRAALLMHEQKVPEAIVEINRILGFKVTPDCLELRIYFCLAIQDYAGAVRDLRALLTLDPSYAMYSGRVSATQLLELLSQHVDQWTKADCWMQLYDRWSSVDDIGSLAVVHQMLESDPGKGLLFFRQSLLLLRLNCPKAAMRSLRLAREHANSEHERLVYEGWILYDTGHRQEALLKAEESIALQRSFEAFFLKAYALADTSLDESSSAKVVELLEEALKCPSDGLRKGQALNNLGSVYVDCEKFELAADCYVSALKIRHTRAHQGLARVHFLQGDRKSAYEEMTKLIEKACNNATAYEKRSEYCDRDTIMADLNMVTQIDPLRTYPYRYRAAGTVTRADAACRRAREVAMDNHKEEEAIAELSKALAFKADLHVLHLRAAFYECTGDVPSALRDCRAALSVDPNHQDSLELRSRVHSRL</sequence>
<organism evidence="1 2">
    <name type="scientific">Diphasiastrum complanatum</name>
    <name type="common">Issler's clubmoss</name>
    <name type="synonym">Lycopodium complanatum</name>
    <dbReference type="NCBI Taxonomy" id="34168"/>
    <lineage>
        <taxon>Eukaryota</taxon>
        <taxon>Viridiplantae</taxon>
        <taxon>Streptophyta</taxon>
        <taxon>Embryophyta</taxon>
        <taxon>Tracheophyta</taxon>
        <taxon>Lycopodiopsida</taxon>
        <taxon>Lycopodiales</taxon>
        <taxon>Lycopodiaceae</taxon>
        <taxon>Lycopodioideae</taxon>
        <taxon>Diphasiastrum</taxon>
    </lineage>
</organism>
<name>A0ACC2CNI4_DIPCM</name>